<dbReference type="GO" id="GO:0008270">
    <property type="term" value="F:zinc ion binding"/>
    <property type="evidence" value="ECO:0007669"/>
    <property type="project" value="UniProtKB-KW"/>
</dbReference>
<reference evidence="7" key="1">
    <citation type="submission" date="2022-01" db="EMBL/GenBank/DDBJ databases">
        <title>Genome Sequence Resource for Two Populations of Ditylenchus destructor, the Migratory Endoparasitic Phytonematode.</title>
        <authorList>
            <person name="Zhang H."/>
            <person name="Lin R."/>
            <person name="Xie B."/>
        </authorList>
    </citation>
    <scope>NUCLEOTIDE SEQUENCE</scope>
    <source>
        <strain evidence="7">BazhouSP</strain>
    </source>
</reference>
<accession>A0AAD4NH55</accession>
<keyword evidence="3" id="KW-0862">Zinc</keyword>
<name>A0AAD4NH55_9BILA</name>
<gene>
    <name evidence="7" type="ORF">DdX_01642</name>
</gene>
<feature type="region of interest" description="Disordered" evidence="5">
    <location>
        <begin position="1"/>
        <end position="29"/>
    </location>
</feature>
<feature type="region of interest" description="Disordered" evidence="5">
    <location>
        <begin position="305"/>
        <end position="351"/>
    </location>
</feature>
<feature type="compositionally biased region" description="Polar residues" evidence="5">
    <location>
        <begin position="17"/>
        <end position="29"/>
    </location>
</feature>
<sequence>MLSMDPGLPNGQGRATLPSTGSNLSGLTPNGFTPAAAHILCGQPGAGGLSSFGPPPPSALMSAFAAAQQHQQFAAIGTNGAPFPYSSMYGRPLPLNSAGPFFATPHQLSQQSSCSSTSPNSSSANSTATSSSSLSTTPTHQQSGNTTNSINRSQRCGVCRGCQCKPCGVCTYCQDSPQFGGPGVKKQSCIERRCLRVLENRLQRDAPTFKARVGCGQCDDCRAPDCQICLVCLDKRFFNNRYMCGALCAKKRCNNATTLELPSAASMNSVLNGEKNHLLKRSYETAVANGEHLMMAKRRGMMETGPMQMQQKTPLSAPTHYFSPASDPVIQQSQSQTSGKSPMHSPSNCANGVVQSKILNGTIEGSGAQNGNNPNGQALQQDSEASKGNANDTKQQRTTPEIQNSPSMANYGSKLPPSTNNDTNRPHSNPTAIGSDGSSPGHTSNNTTTQSEFSVTNISSAQVIHTATGTQPQLLVSAGPGGIPTYNTLPPQVHHIPPPFQIAHQVPFFTGPPQPPSFQQSDIVQYSTPGQALHFPTPYQQYQQRFLSSNFPKYEYYDDDHGHTGAGQFHANGNGTLLYDSINSDPFVPPSYSELKNGVVLQPL</sequence>
<feature type="region of interest" description="Disordered" evidence="5">
    <location>
        <begin position="100"/>
        <end position="150"/>
    </location>
</feature>
<dbReference type="GO" id="GO:0003677">
    <property type="term" value="F:DNA binding"/>
    <property type="evidence" value="ECO:0007669"/>
    <property type="project" value="InterPro"/>
</dbReference>
<evidence type="ECO:0000313" key="7">
    <source>
        <dbReference type="EMBL" id="KAI1729401.1"/>
    </source>
</evidence>
<evidence type="ECO:0000313" key="8">
    <source>
        <dbReference type="Proteomes" id="UP001201812"/>
    </source>
</evidence>
<dbReference type="AlphaFoldDB" id="A0AAD4NH55"/>
<feature type="compositionally biased region" description="Low complexity" evidence="5">
    <location>
        <begin position="365"/>
        <end position="381"/>
    </location>
</feature>
<feature type="domain" description="CXXC-type" evidence="6">
    <location>
        <begin position="208"/>
        <end position="254"/>
    </location>
</feature>
<keyword evidence="2 4" id="KW-0863">Zinc-finger</keyword>
<feature type="compositionally biased region" description="Polar residues" evidence="5">
    <location>
        <begin position="382"/>
        <end position="452"/>
    </location>
</feature>
<dbReference type="PROSITE" id="PS51058">
    <property type="entry name" value="ZF_CXXC"/>
    <property type="match status" value="2"/>
</dbReference>
<feature type="compositionally biased region" description="Low complexity" evidence="5">
    <location>
        <begin position="106"/>
        <end position="143"/>
    </location>
</feature>
<dbReference type="Pfam" id="PF02008">
    <property type="entry name" value="zf-CXXC"/>
    <property type="match status" value="1"/>
</dbReference>
<evidence type="ECO:0000256" key="1">
    <source>
        <dbReference type="ARBA" id="ARBA00022723"/>
    </source>
</evidence>
<dbReference type="InterPro" id="IPR002857">
    <property type="entry name" value="Znf_CXXC"/>
</dbReference>
<dbReference type="Proteomes" id="UP001201812">
    <property type="component" value="Unassembled WGS sequence"/>
</dbReference>
<comment type="caution">
    <text evidence="7">The sequence shown here is derived from an EMBL/GenBank/DDBJ whole genome shotgun (WGS) entry which is preliminary data.</text>
</comment>
<evidence type="ECO:0000256" key="3">
    <source>
        <dbReference type="ARBA" id="ARBA00022833"/>
    </source>
</evidence>
<feature type="compositionally biased region" description="Polar residues" evidence="5">
    <location>
        <begin position="329"/>
        <end position="351"/>
    </location>
</feature>
<proteinExistence type="predicted"/>
<feature type="region of interest" description="Disordered" evidence="5">
    <location>
        <begin position="363"/>
        <end position="452"/>
    </location>
</feature>
<dbReference type="EMBL" id="JAKKPZ010000001">
    <property type="protein sequence ID" value="KAI1729401.1"/>
    <property type="molecule type" value="Genomic_DNA"/>
</dbReference>
<evidence type="ECO:0000256" key="5">
    <source>
        <dbReference type="SAM" id="MobiDB-lite"/>
    </source>
</evidence>
<feature type="compositionally biased region" description="Polar residues" evidence="5">
    <location>
        <begin position="307"/>
        <end position="316"/>
    </location>
</feature>
<organism evidence="7 8">
    <name type="scientific">Ditylenchus destructor</name>
    <dbReference type="NCBI Taxonomy" id="166010"/>
    <lineage>
        <taxon>Eukaryota</taxon>
        <taxon>Metazoa</taxon>
        <taxon>Ecdysozoa</taxon>
        <taxon>Nematoda</taxon>
        <taxon>Chromadorea</taxon>
        <taxon>Rhabditida</taxon>
        <taxon>Tylenchina</taxon>
        <taxon>Tylenchomorpha</taxon>
        <taxon>Sphaerularioidea</taxon>
        <taxon>Anguinidae</taxon>
        <taxon>Anguininae</taxon>
        <taxon>Ditylenchus</taxon>
    </lineage>
</organism>
<evidence type="ECO:0000259" key="6">
    <source>
        <dbReference type="PROSITE" id="PS51058"/>
    </source>
</evidence>
<keyword evidence="8" id="KW-1185">Reference proteome</keyword>
<keyword evidence="1" id="KW-0479">Metal-binding</keyword>
<evidence type="ECO:0000256" key="2">
    <source>
        <dbReference type="ARBA" id="ARBA00022771"/>
    </source>
</evidence>
<feature type="domain" description="CXXC-type" evidence="6">
    <location>
        <begin position="148"/>
        <end position="195"/>
    </location>
</feature>
<protein>
    <submittedName>
        <fullName evidence="7">CXXC zinc finger domain-containing protein</fullName>
    </submittedName>
</protein>
<evidence type="ECO:0000256" key="4">
    <source>
        <dbReference type="PROSITE-ProRule" id="PRU00509"/>
    </source>
</evidence>